<reference evidence="2 3" key="1">
    <citation type="journal article" date="2019" name="Int. J. Syst. Evol. Microbiol.">
        <title>The Global Catalogue of Microorganisms (GCM) 10K type strain sequencing project: providing services to taxonomists for standard genome sequencing and annotation.</title>
        <authorList>
            <consortium name="The Broad Institute Genomics Platform"/>
            <consortium name="The Broad Institute Genome Sequencing Center for Infectious Disease"/>
            <person name="Wu L."/>
            <person name="Ma J."/>
        </authorList>
    </citation>
    <scope>NUCLEOTIDE SEQUENCE [LARGE SCALE GENOMIC DNA]</scope>
    <source>
        <strain evidence="2 3">JCM 15478</strain>
    </source>
</reference>
<keyword evidence="1" id="KW-0472">Membrane</keyword>
<gene>
    <name evidence="2" type="ORF">GCM10009801_44570</name>
</gene>
<keyword evidence="1" id="KW-1133">Transmembrane helix</keyword>
<dbReference type="EMBL" id="BAAAPE010000011">
    <property type="protein sequence ID" value="GAA2083851.1"/>
    <property type="molecule type" value="Genomic_DNA"/>
</dbReference>
<proteinExistence type="predicted"/>
<evidence type="ECO:0000313" key="2">
    <source>
        <dbReference type="EMBL" id="GAA2083851.1"/>
    </source>
</evidence>
<name>A0ABN2W8H5_9ACTN</name>
<dbReference type="RefSeq" id="WP_344530855.1">
    <property type="nucleotide sequence ID" value="NZ_BAAAPE010000011.1"/>
</dbReference>
<accession>A0ABN2W8H5</accession>
<sequence>MNTATRISALALYVAALALPRIAGWPLARSVAWYALLLAVAAGTRLALSRAAGRWDLRGSVPGDETVRLVLPVRKRAGRVPYALLGEEFALALTDRHVLLQRRAPLTGRPVGELHRSERTELRREKFLTVETASGSRMELVVPMAHRPEVARWSRDGAAPGS</sequence>
<evidence type="ECO:0000313" key="3">
    <source>
        <dbReference type="Proteomes" id="UP001500016"/>
    </source>
</evidence>
<feature type="transmembrane region" description="Helical" evidence="1">
    <location>
        <begin position="30"/>
        <end position="48"/>
    </location>
</feature>
<keyword evidence="3" id="KW-1185">Reference proteome</keyword>
<keyword evidence="1" id="KW-0812">Transmembrane</keyword>
<evidence type="ECO:0008006" key="4">
    <source>
        <dbReference type="Google" id="ProtNLM"/>
    </source>
</evidence>
<evidence type="ECO:0000256" key="1">
    <source>
        <dbReference type="SAM" id="Phobius"/>
    </source>
</evidence>
<protein>
    <recommendedName>
        <fullName evidence="4">DUF58 domain-containing protein</fullName>
    </recommendedName>
</protein>
<dbReference type="Proteomes" id="UP001500016">
    <property type="component" value="Unassembled WGS sequence"/>
</dbReference>
<comment type="caution">
    <text evidence="2">The sequence shown here is derived from an EMBL/GenBank/DDBJ whole genome shotgun (WGS) entry which is preliminary data.</text>
</comment>
<organism evidence="2 3">
    <name type="scientific">Streptomyces albiaxialis</name>
    <dbReference type="NCBI Taxonomy" id="329523"/>
    <lineage>
        <taxon>Bacteria</taxon>
        <taxon>Bacillati</taxon>
        <taxon>Actinomycetota</taxon>
        <taxon>Actinomycetes</taxon>
        <taxon>Kitasatosporales</taxon>
        <taxon>Streptomycetaceae</taxon>
        <taxon>Streptomyces</taxon>
    </lineage>
</organism>